<evidence type="ECO:0008006" key="3">
    <source>
        <dbReference type="Google" id="ProtNLM"/>
    </source>
</evidence>
<dbReference type="Pfam" id="PF13450">
    <property type="entry name" value="NAD_binding_8"/>
    <property type="match status" value="1"/>
</dbReference>
<dbReference type="PANTHER" id="PTHR16128">
    <property type="entry name" value="FAD/NAD(P)-BINDING OXIDOREDUCTASE FAMILY PROTEIN"/>
    <property type="match status" value="1"/>
</dbReference>
<name>A0A7S0SP18_9CHLO</name>
<proteinExistence type="predicted"/>
<sequence length="617" mass="61594">MSIDGGSRARVAVLGAGVAGLSCALTLTSRGMPVDVFDQGSRGVGGRASSSRPVTVVRAQGSGTRQIGGSEEADDADEPLVFDHGCQFFTATHPAFKAVCNALCAAGHVARWDGRFGSLDAETNVFTPKAPTNAAPRSADFFGLLSADEVFVGVPTMKGLCQGLRGMAADAAGHWHVTVTSFERSREASSPPGPGGRTADNAAAAAAAAVGDLTMKVATSSGAAKIGVATGGCLSTVEPMADSHWPVDASSAPLAQSEAAAVSWTVSGVDHRQLDEGEAGSEERILGRYAAVVVTDVMMAKRGTPGSAKLSGVEQEQEAPSAGATGTASDWTVDASSAPSSQSAVAGAQAQAISCNGDGQHDAGLLATAGRAWAAMEGLEPSTLFSLMVAFPPGALGGVHQVGPAAGLGFDAAVVVRSDVVQLLVRDASKPGRPVRADGLECWVALSTRRFAEKVVAGAPLSVDGTYNPQTAAYMEAVTPTMVAEVRRLLGGGVATVGAGGVLGGVVPAPVHAKSQRWGNAFPIKPMQCGGCSPSAAGSAAGSAPSLDDTSQLSAPEPISGGGSAFIWDKHLGFAACGDFIAGAGVESAFLSGAGAGAAIADTLWSLSSSSSSQGEM</sequence>
<accession>A0A7S0SP18</accession>
<feature type="region of interest" description="Disordered" evidence="1">
    <location>
        <begin position="41"/>
        <end position="74"/>
    </location>
</feature>
<gene>
    <name evidence="2" type="ORF">MANT1106_LOCUS13961</name>
</gene>
<reference evidence="2" key="1">
    <citation type="submission" date="2021-01" db="EMBL/GenBank/DDBJ databases">
        <authorList>
            <person name="Corre E."/>
            <person name="Pelletier E."/>
            <person name="Niang G."/>
            <person name="Scheremetjew M."/>
            <person name="Finn R."/>
            <person name="Kale V."/>
            <person name="Holt S."/>
            <person name="Cochrane G."/>
            <person name="Meng A."/>
            <person name="Brown T."/>
            <person name="Cohen L."/>
        </authorList>
    </citation>
    <scope>NUCLEOTIDE SEQUENCE</scope>
    <source>
        <strain evidence="2">SL-175</strain>
    </source>
</reference>
<dbReference type="Gene3D" id="3.50.50.60">
    <property type="entry name" value="FAD/NAD(P)-binding domain"/>
    <property type="match status" value="2"/>
</dbReference>
<dbReference type="AlphaFoldDB" id="A0A7S0SP18"/>
<dbReference type="Gene3D" id="3.90.660.10">
    <property type="match status" value="2"/>
</dbReference>
<evidence type="ECO:0000256" key="1">
    <source>
        <dbReference type="SAM" id="MobiDB-lite"/>
    </source>
</evidence>
<evidence type="ECO:0000313" key="2">
    <source>
        <dbReference type="EMBL" id="CAD8711275.1"/>
    </source>
</evidence>
<organism evidence="2">
    <name type="scientific">Mantoniella antarctica</name>
    <dbReference type="NCBI Taxonomy" id="81844"/>
    <lineage>
        <taxon>Eukaryota</taxon>
        <taxon>Viridiplantae</taxon>
        <taxon>Chlorophyta</taxon>
        <taxon>Mamiellophyceae</taxon>
        <taxon>Mamiellales</taxon>
        <taxon>Mamiellaceae</taxon>
        <taxon>Mantoniella</taxon>
    </lineage>
</organism>
<dbReference type="InterPro" id="IPR036188">
    <property type="entry name" value="FAD/NAD-bd_sf"/>
</dbReference>
<dbReference type="EMBL" id="HBFC01023229">
    <property type="protein sequence ID" value="CAD8711275.1"/>
    <property type="molecule type" value="Transcribed_RNA"/>
</dbReference>
<dbReference type="SUPFAM" id="SSF51971">
    <property type="entry name" value="Nucleotide-binding domain"/>
    <property type="match status" value="1"/>
</dbReference>
<feature type="region of interest" description="Disordered" evidence="1">
    <location>
        <begin position="304"/>
        <end position="343"/>
    </location>
</feature>
<dbReference type="PANTHER" id="PTHR16128:SF5">
    <property type="entry name" value="FAD_NAD(P)-BINDING OXIDOREDUCTASE FAMILY PROTEIN"/>
    <property type="match status" value="1"/>
</dbReference>
<protein>
    <recommendedName>
        <fullName evidence="3">Amine oxidase domain-containing protein</fullName>
    </recommendedName>
</protein>